<reference evidence="10" key="1">
    <citation type="journal article" date="2024" name="Int. J. Syst. Evol. Microbiol.">
        <title>Methylomarinovum tepidoasis sp. nov., a moderately thermophilic methanotroph of the family Methylothermaceae isolated from a deep-sea hydrothermal field.</title>
        <authorList>
            <person name="Hirayama H."/>
            <person name="Takaki Y."/>
            <person name="Abe M."/>
            <person name="Miyazaki M."/>
            <person name="Uematsu K."/>
            <person name="Matsui Y."/>
            <person name="Takai K."/>
        </authorList>
    </citation>
    <scope>NUCLEOTIDE SEQUENCE [LARGE SCALE GENOMIC DNA]</scope>
    <source>
        <strain evidence="10">IN45</strain>
    </source>
</reference>
<organism evidence="9 10">
    <name type="scientific">Methylomarinovum tepidoasis</name>
    <dbReference type="NCBI Taxonomy" id="2840183"/>
    <lineage>
        <taxon>Bacteria</taxon>
        <taxon>Pseudomonadati</taxon>
        <taxon>Pseudomonadota</taxon>
        <taxon>Gammaproteobacteria</taxon>
        <taxon>Methylococcales</taxon>
        <taxon>Methylothermaceae</taxon>
        <taxon>Methylomarinovum</taxon>
    </lineage>
</organism>
<dbReference type="PANTHER" id="PTHR11472:SF34">
    <property type="entry name" value="REGULATOR OF TELOMERE ELONGATION HELICASE 1"/>
    <property type="match status" value="1"/>
</dbReference>
<protein>
    <recommendedName>
        <fullName evidence="6">DNA 5'-3' helicase</fullName>
        <ecNumber evidence="6">5.6.2.3</ecNumber>
    </recommendedName>
</protein>
<dbReference type="Gene3D" id="3.40.50.300">
    <property type="entry name" value="P-loop containing nucleotide triphosphate hydrolases"/>
    <property type="match status" value="2"/>
</dbReference>
<keyword evidence="3 9" id="KW-0378">Hydrolase</keyword>
<keyword evidence="2" id="KW-0547">Nucleotide-binding</keyword>
<proteinExistence type="inferred from homology"/>
<evidence type="ECO:0000313" key="10">
    <source>
        <dbReference type="Proteomes" id="UP001321450"/>
    </source>
</evidence>
<dbReference type="GO" id="GO:0006281">
    <property type="term" value="P:DNA repair"/>
    <property type="evidence" value="ECO:0007669"/>
    <property type="project" value="TreeGrafter"/>
</dbReference>
<dbReference type="EMBL" id="AP024718">
    <property type="protein sequence ID" value="BCX89969.1"/>
    <property type="molecule type" value="Genomic_DNA"/>
</dbReference>
<evidence type="ECO:0000313" key="9">
    <source>
        <dbReference type="EMBL" id="BCX89969.1"/>
    </source>
</evidence>
<dbReference type="KEGG" id="meiy:MIN45_P2343"/>
<evidence type="ECO:0000256" key="1">
    <source>
        <dbReference type="ARBA" id="ARBA00001966"/>
    </source>
</evidence>
<comment type="similarity">
    <text evidence="5">Belongs to the helicase family. DinG subfamily.</text>
</comment>
<keyword evidence="9" id="KW-0347">Helicase</keyword>
<dbReference type="InterPro" id="IPR011545">
    <property type="entry name" value="DEAD/DEAH_box_helicase_dom"/>
</dbReference>
<accession>A0AAU9D0W5</accession>
<evidence type="ECO:0000256" key="5">
    <source>
        <dbReference type="ARBA" id="ARBA00038058"/>
    </source>
</evidence>
<dbReference type="PROSITE" id="PS51193">
    <property type="entry name" value="HELICASE_ATP_BIND_2"/>
    <property type="match status" value="1"/>
</dbReference>
<evidence type="ECO:0000256" key="3">
    <source>
        <dbReference type="ARBA" id="ARBA00022801"/>
    </source>
</evidence>
<dbReference type="InterPro" id="IPR006555">
    <property type="entry name" value="ATP-dep_Helicase_C"/>
</dbReference>
<dbReference type="Proteomes" id="UP001321450">
    <property type="component" value="Chromosome"/>
</dbReference>
<evidence type="ECO:0000256" key="4">
    <source>
        <dbReference type="ARBA" id="ARBA00022840"/>
    </source>
</evidence>
<dbReference type="InterPro" id="IPR014013">
    <property type="entry name" value="Helic_SF1/SF2_ATP-bd_DinG/Rad3"/>
</dbReference>
<dbReference type="GO" id="GO:0003676">
    <property type="term" value="F:nucleic acid binding"/>
    <property type="evidence" value="ECO:0007669"/>
    <property type="project" value="InterPro"/>
</dbReference>
<gene>
    <name evidence="9" type="ORF">MIN45_P2343</name>
</gene>
<evidence type="ECO:0000259" key="8">
    <source>
        <dbReference type="PROSITE" id="PS51193"/>
    </source>
</evidence>
<dbReference type="InterPro" id="IPR045028">
    <property type="entry name" value="DinG/Rad3-like"/>
</dbReference>
<name>A0AAU9D0W5_9GAMM</name>
<dbReference type="InterPro" id="IPR014001">
    <property type="entry name" value="Helicase_ATP-bd"/>
</dbReference>
<dbReference type="RefSeq" id="WP_286292560.1">
    <property type="nucleotide sequence ID" value="NZ_AP024718.1"/>
</dbReference>
<keyword evidence="4" id="KW-0067">ATP-binding</keyword>
<feature type="domain" description="Helicase ATP-binding" evidence="8">
    <location>
        <begin position="24"/>
        <end position="289"/>
    </location>
</feature>
<dbReference type="SUPFAM" id="SSF52540">
    <property type="entry name" value="P-loop containing nucleoside triphosphate hydrolases"/>
    <property type="match status" value="2"/>
</dbReference>
<evidence type="ECO:0000256" key="6">
    <source>
        <dbReference type="ARBA" id="ARBA00044969"/>
    </source>
</evidence>
<dbReference type="GO" id="GO:0043139">
    <property type="term" value="F:5'-3' DNA helicase activity"/>
    <property type="evidence" value="ECO:0007669"/>
    <property type="project" value="UniProtKB-EC"/>
</dbReference>
<dbReference type="SMART" id="SM00491">
    <property type="entry name" value="HELICc2"/>
    <property type="match status" value="1"/>
</dbReference>
<dbReference type="GO" id="GO:0016818">
    <property type="term" value="F:hydrolase activity, acting on acid anhydrides, in phosphorus-containing anhydrides"/>
    <property type="evidence" value="ECO:0007669"/>
    <property type="project" value="InterPro"/>
</dbReference>
<sequence>MSRSRSASETAEPALGAWFAQGGLLSRIIDGYAPRAAQVEMAEAVAETLDQGGVLVAEAGTGTGKTFAYLLPALLSGRQVVVATGSRNLQDQLFGRDLPVLQRSLGRPLRVVQLKGRGNYLCHYRLQQALEGRLLHDEAEREALLSVRRWLETTAVGDIAELAALPEDWWGWPRLTSTEDSCLGQDCPFVADCFLLKARRRAQEADLVVVNHHLLCADWALRQEGYGALLPEADAVIVDEAHQFAATAAHFLGETLSARQLQELLRDSAAELRQAETAAPALRQAQTELQQALQRTLAFLGTAPSKGSAEELPERAHTVLAGLAGTLAGLVEALAPLAGASQGLGHCYQRAERQLARLQSWLEGEREGWVRWFETGSRRFALHATPLVVGASFAAYRARFEAAWIFTSATLSVAGGFDHFLGQLGLNREAVRCRIWPSPFDYRRQALLYLPPDLPPPAAPDYTRRMIAAVRPVLEASGGRAFLLFTSHRAMNEAAKLLEDLPFPLLVQGRAPKAVLLARFRELGNAVLLGTASFWEGVDVRGSALSCVIIDKLPFTSPGDPVCQARLASLRARGYDPFPTWQLPAAVIALKQGAGRLIRGAEDRGVLVLCDPRLTTRGYGKVFLGSLPPMPRTRELQAVRRFFGEPT</sequence>
<dbReference type="AlphaFoldDB" id="A0AAU9D0W5"/>
<keyword evidence="10" id="KW-1185">Reference proteome</keyword>
<dbReference type="Pfam" id="PF13307">
    <property type="entry name" value="Helicase_C_2"/>
    <property type="match status" value="1"/>
</dbReference>
<dbReference type="Pfam" id="PF00270">
    <property type="entry name" value="DEAD"/>
    <property type="match status" value="1"/>
</dbReference>
<dbReference type="GO" id="GO:0005524">
    <property type="term" value="F:ATP binding"/>
    <property type="evidence" value="ECO:0007669"/>
    <property type="project" value="UniProtKB-KW"/>
</dbReference>
<dbReference type="EC" id="5.6.2.3" evidence="6"/>
<dbReference type="PANTHER" id="PTHR11472">
    <property type="entry name" value="DNA REPAIR DEAD HELICASE RAD3/XP-D SUBFAMILY MEMBER"/>
    <property type="match status" value="1"/>
</dbReference>
<comment type="cofactor">
    <cofactor evidence="1">
        <name>[4Fe-4S] cluster</name>
        <dbReference type="ChEBI" id="CHEBI:49883"/>
    </cofactor>
</comment>
<evidence type="ECO:0000256" key="2">
    <source>
        <dbReference type="ARBA" id="ARBA00022741"/>
    </source>
</evidence>
<evidence type="ECO:0000256" key="7">
    <source>
        <dbReference type="ARBA" id="ARBA00048954"/>
    </source>
</evidence>
<dbReference type="SMART" id="SM00487">
    <property type="entry name" value="DEXDc"/>
    <property type="match status" value="1"/>
</dbReference>
<comment type="catalytic activity">
    <reaction evidence="7">
        <text>ATP + H2O = ADP + phosphate + H(+)</text>
        <dbReference type="Rhea" id="RHEA:13065"/>
        <dbReference type="ChEBI" id="CHEBI:15377"/>
        <dbReference type="ChEBI" id="CHEBI:15378"/>
        <dbReference type="ChEBI" id="CHEBI:30616"/>
        <dbReference type="ChEBI" id="CHEBI:43474"/>
        <dbReference type="ChEBI" id="CHEBI:456216"/>
        <dbReference type="EC" id="5.6.2.3"/>
    </reaction>
</comment>
<dbReference type="InterPro" id="IPR027417">
    <property type="entry name" value="P-loop_NTPase"/>
</dbReference>